<dbReference type="InterPro" id="IPR036691">
    <property type="entry name" value="Endo/exonu/phosph_ase_sf"/>
</dbReference>
<name>A0A382BYL2_9ZZZZ</name>
<reference evidence="2" key="1">
    <citation type="submission" date="2018-05" db="EMBL/GenBank/DDBJ databases">
        <authorList>
            <person name="Lanie J.A."/>
            <person name="Ng W.-L."/>
            <person name="Kazmierczak K.M."/>
            <person name="Andrzejewski T.M."/>
            <person name="Davidsen T.M."/>
            <person name="Wayne K.J."/>
            <person name="Tettelin H."/>
            <person name="Glass J.I."/>
            <person name="Rusch D."/>
            <person name="Podicherti R."/>
            <person name="Tsui H.-C.T."/>
            <person name="Winkler M.E."/>
        </authorList>
    </citation>
    <scope>NUCLEOTIDE SEQUENCE</scope>
</reference>
<dbReference type="SUPFAM" id="SSF56300">
    <property type="entry name" value="Metallo-dependent phosphatases"/>
    <property type="match status" value="1"/>
</dbReference>
<dbReference type="AlphaFoldDB" id="A0A382BYL2"/>
<feature type="domain" description="Endonuclease/exonuclease/phosphatase" evidence="1">
    <location>
        <begin position="387"/>
        <end position="629"/>
    </location>
</feature>
<dbReference type="Pfam" id="PF03372">
    <property type="entry name" value="Exo_endo_phos"/>
    <property type="match status" value="1"/>
</dbReference>
<organism evidence="2">
    <name type="scientific">marine metagenome</name>
    <dbReference type="NCBI Taxonomy" id="408172"/>
    <lineage>
        <taxon>unclassified sequences</taxon>
        <taxon>metagenomes</taxon>
        <taxon>ecological metagenomes</taxon>
    </lineage>
</organism>
<dbReference type="GO" id="GO:0009166">
    <property type="term" value="P:nucleotide catabolic process"/>
    <property type="evidence" value="ECO:0007669"/>
    <property type="project" value="InterPro"/>
</dbReference>
<dbReference type="InterPro" id="IPR005135">
    <property type="entry name" value="Endo/exonuclease/phosphatase"/>
</dbReference>
<accession>A0A382BYL2</accession>
<protein>
    <recommendedName>
        <fullName evidence="1">Endonuclease/exonuclease/phosphatase domain-containing protein</fullName>
    </recommendedName>
</protein>
<dbReference type="GO" id="GO:0016787">
    <property type="term" value="F:hydrolase activity"/>
    <property type="evidence" value="ECO:0007669"/>
    <property type="project" value="InterPro"/>
</dbReference>
<gene>
    <name evidence="2" type="ORF">METZ01_LOCUS171568</name>
</gene>
<dbReference type="InterPro" id="IPR029052">
    <property type="entry name" value="Metallo-depent_PP-like"/>
</dbReference>
<dbReference type="SUPFAM" id="SSF56219">
    <property type="entry name" value="DNase I-like"/>
    <property type="match status" value="1"/>
</dbReference>
<dbReference type="PANTHER" id="PTHR11575">
    <property type="entry name" value="5'-NUCLEOTIDASE-RELATED"/>
    <property type="match status" value="1"/>
</dbReference>
<dbReference type="Gene3D" id="3.60.10.10">
    <property type="entry name" value="Endonuclease/exonuclease/phosphatase"/>
    <property type="match status" value="1"/>
</dbReference>
<sequence length="639" mass="72228">MSCSNRVITRFIVLLFSSGLFGESLRIHLLFTNDIHGSIHEGPARFINPEFAPDLSGGAGAFAYVNKIRQEAETKGEAVLLTDAGNVFQGTPLGTSDGGETMIRWMNWMEYDAFTPGVKDFDQGKENLTQLAAIANFPFLSANMDGLNGTLPYLIKDLNGIQIGIIGLMTPELKKGVLPENFAGISVGNPLDKLNTLIPEVRSKGADLIFVLAHLGLPYDREEEYELMLNRLELSEKILITNALELAHYSEGVDIIITGGISKGYDTPWQDPLTHTLVLQNYGNLTGIGHLTIQVDKEVKTITNYSFPTDRGMMLTLFTDDIWPDLEMADSIRQWVQSVKGNSNFNPDQSLAQIRTNPSPECPDQWPADQNVYNVPALGKTNGLDVITWNMERFPLADDTTLKAVSEIIRDLNVDIIGIQEVQEIGKFAEMMSWLPEYDFILSQQSSFMDQAIIYRKDVLTVLNQQEPFAFDDYFFAGRPPLVVDYLYRCGETEMEITIVNFHLKCCGDGLYRRQQSMKQLHTYLRDRIDLGLTNIIVIGDWNDQIQDEGIYQSFRPFINDKNHFRFVTDLIVDDPNQQSYPTWPSFLDHILIGESFFDSFNSNGVIRSVNIDEWIGGWKVYESTISDHRPILLHLPFN</sequence>
<dbReference type="Gene3D" id="3.60.21.10">
    <property type="match status" value="1"/>
</dbReference>
<dbReference type="PANTHER" id="PTHR11575:SF24">
    <property type="entry name" value="5'-NUCLEOTIDASE"/>
    <property type="match status" value="1"/>
</dbReference>
<dbReference type="EMBL" id="UINC01031918">
    <property type="protein sequence ID" value="SVB18714.1"/>
    <property type="molecule type" value="Genomic_DNA"/>
</dbReference>
<evidence type="ECO:0000313" key="2">
    <source>
        <dbReference type="EMBL" id="SVB18714.1"/>
    </source>
</evidence>
<dbReference type="GO" id="GO:0030288">
    <property type="term" value="C:outer membrane-bounded periplasmic space"/>
    <property type="evidence" value="ECO:0007669"/>
    <property type="project" value="TreeGrafter"/>
</dbReference>
<dbReference type="InterPro" id="IPR006179">
    <property type="entry name" value="5_nucleotidase/apyrase"/>
</dbReference>
<evidence type="ECO:0000259" key="1">
    <source>
        <dbReference type="Pfam" id="PF03372"/>
    </source>
</evidence>
<proteinExistence type="predicted"/>